<dbReference type="InterPro" id="IPR023393">
    <property type="entry name" value="START-like_dom_sf"/>
</dbReference>
<comment type="caution">
    <text evidence="3">The sequence shown here is derived from an EMBL/GenBank/DDBJ whole genome shotgun (WGS) entry which is preliminary data.</text>
</comment>
<proteinExistence type="inferred from homology"/>
<reference evidence="3 4" key="1">
    <citation type="submission" date="2017-06" db="EMBL/GenBank/DDBJ databases">
        <title>Ensifer strains isolated from leguminous trees and herbs display diverse denitrification phenotypes with some acting as strong N2O sinks.</title>
        <authorList>
            <person name="Woliy K."/>
            <person name="Mania D."/>
            <person name="Bakken L.R."/>
            <person name="Frostegard A."/>
        </authorList>
    </citation>
    <scope>NUCLEOTIDE SEQUENCE [LARGE SCALE GENOMIC DNA]</scope>
    <source>
        <strain evidence="3 4">AC50a</strain>
    </source>
</reference>
<dbReference type="RefSeq" id="WP_100673532.1">
    <property type="nucleotide sequence ID" value="NZ_NJGD01000011.1"/>
</dbReference>
<accession>A0A2J0YY74</accession>
<dbReference type="SUPFAM" id="SSF55961">
    <property type="entry name" value="Bet v1-like"/>
    <property type="match status" value="1"/>
</dbReference>
<name>A0A2J0YY74_RHIML</name>
<organism evidence="3 4">
    <name type="scientific">Rhizobium meliloti</name>
    <name type="common">Ensifer meliloti</name>
    <name type="synonym">Sinorhizobium meliloti</name>
    <dbReference type="NCBI Taxonomy" id="382"/>
    <lineage>
        <taxon>Bacteria</taxon>
        <taxon>Pseudomonadati</taxon>
        <taxon>Pseudomonadota</taxon>
        <taxon>Alphaproteobacteria</taxon>
        <taxon>Hyphomicrobiales</taxon>
        <taxon>Rhizobiaceae</taxon>
        <taxon>Sinorhizobium/Ensifer group</taxon>
        <taxon>Sinorhizobium</taxon>
    </lineage>
</organism>
<gene>
    <name evidence="3" type="ORF">CEJ86_22700</name>
</gene>
<dbReference type="Proteomes" id="UP000231987">
    <property type="component" value="Unassembled WGS sequence"/>
</dbReference>
<dbReference type="AlphaFoldDB" id="A0A2J0YY74"/>
<evidence type="ECO:0000259" key="2">
    <source>
        <dbReference type="Pfam" id="PF08327"/>
    </source>
</evidence>
<feature type="domain" description="Activator of Hsp90 ATPase homologue 1/2-like C-terminal" evidence="2">
    <location>
        <begin position="19"/>
        <end position="149"/>
    </location>
</feature>
<evidence type="ECO:0000313" key="3">
    <source>
        <dbReference type="EMBL" id="PJR13207.1"/>
    </source>
</evidence>
<sequence length="176" mass="19832">MTADKISPDMLRFERVLAAPAATVWQYLVDPDLRARWFMSGPTDLQVGGAFGLTMDHDRLSDEVVPTPDRYKPYVGHRWQERIIRYEPPRLLAFTWEDGKAGEVTFELTEIDSGTTRLVLTHTGLRGSKDALDFGGGWHAHLAVLEKRLAGISIPDFWALHAEAQREMERALGSEA</sequence>
<dbReference type="InterPro" id="IPR013538">
    <property type="entry name" value="ASHA1/2-like_C"/>
</dbReference>
<evidence type="ECO:0000256" key="1">
    <source>
        <dbReference type="ARBA" id="ARBA00006817"/>
    </source>
</evidence>
<evidence type="ECO:0000313" key="4">
    <source>
        <dbReference type="Proteomes" id="UP000231987"/>
    </source>
</evidence>
<protein>
    <submittedName>
        <fullName evidence="3">ATPase</fullName>
    </submittedName>
</protein>
<dbReference type="CDD" id="cd08899">
    <property type="entry name" value="SRPBCC_CalC_Aha1-like_6"/>
    <property type="match status" value="1"/>
</dbReference>
<dbReference type="Pfam" id="PF08327">
    <property type="entry name" value="AHSA1"/>
    <property type="match status" value="1"/>
</dbReference>
<comment type="similarity">
    <text evidence="1">Belongs to the AHA1 family.</text>
</comment>
<dbReference type="EMBL" id="NJGD01000011">
    <property type="protein sequence ID" value="PJR13207.1"/>
    <property type="molecule type" value="Genomic_DNA"/>
</dbReference>
<dbReference type="Gene3D" id="3.30.530.20">
    <property type="match status" value="1"/>
</dbReference>